<reference evidence="3 4" key="1">
    <citation type="journal article" date="2018" name="IMA Fungus">
        <title>IMA Genome-F 9: Draft genome sequence of Annulohypoxylon stygium, Aspergillus mulundensis, Berkeleyomyces basicola (syn. Thielaviopsis basicola), Ceratocystis smalleyi, two Cercospora beticola strains, Coleophoma cylindrospora, Fusarium fracticaudum, Phialophora cf. hyalina, and Morchella septimelata.</title>
        <authorList>
            <person name="Wingfield B.D."/>
            <person name="Bills G.F."/>
            <person name="Dong Y."/>
            <person name="Huang W."/>
            <person name="Nel W.J."/>
            <person name="Swalarsk-Parry B.S."/>
            <person name="Vaghefi N."/>
            <person name="Wilken P.M."/>
            <person name="An Z."/>
            <person name="de Beer Z.W."/>
            <person name="De Vos L."/>
            <person name="Chen L."/>
            <person name="Duong T.A."/>
            <person name="Gao Y."/>
            <person name="Hammerbacher A."/>
            <person name="Kikkert J.R."/>
            <person name="Li Y."/>
            <person name="Li H."/>
            <person name="Li K."/>
            <person name="Li Q."/>
            <person name="Liu X."/>
            <person name="Ma X."/>
            <person name="Naidoo K."/>
            <person name="Pethybridge S.J."/>
            <person name="Sun J."/>
            <person name="Steenkamp E.T."/>
            <person name="van der Nest M.A."/>
            <person name="van Wyk S."/>
            <person name="Wingfield M.J."/>
            <person name="Xiong C."/>
            <person name="Yue Q."/>
            <person name="Zhang X."/>
        </authorList>
    </citation>
    <scope>NUCLEOTIDE SEQUENCE [LARGE SCALE GENOMIC DNA]</scope>
    <source>
        <strain evidence="3 4">BP 5553</strain>
    </source>
</reference>
<dbReference type="OrthoDB" id="3205825at2759"/>
<dbReference type="PANTHER" id="PTHR35179">
    <property type="entry name" value="PROTEIN CBG02620"/>
    <property type="match status" value="1"/>
</dbReference>
<keyword evidence="2" id="KW-0472">Membrane</keyword>
<name>A0A370TF18_9HELO</name>
<sequence>MTSVADFKLASLAVGFTLGFGVLTVWTAIKQTRAVRSPLHSVYIFMVWGEIFANAAAMIVVWIFLEGYIKPGIPVYFGLLVLWSFEVQLLLQIIVNRIAIVVDDDRLVWKLKWGTALIITLVNIAVFCIWILAHSPPYHPMLVLLHGVLFQTNILSFVEINKYWDRCSKIIIMIVDAGLNYFFLRTVQKSLVKYHGLTKYAPLVSFNAKLMVVSVALDLMLVCLISLKNGLVYTQFHQVAYVVKLNIEMSMADLIRKLARKSIEVHNNEFIAGHSSTFNQTNNQSDYHRSHIQSMGAHNAIQMQAGVNASAVQSKMRGSEDGQHECAGIRTLKEVNVTVENVKTSDIVWRKSGSESGGDVEDGFQRKSSKGSGSEDELPLEPVPKAKFSEWKN</sequence>
<dbReference type="RefSeq" id="XP_031866743.1">
    <property type="nucleotide sequence ID" value="XM_032017312.1"/>
</dbReference>
<feature type="transmembrane region" description="Helical" evidence="2">
    <location>
        <begin position="76"/>
        <end position="99"/>
    </location>
</feature>
<dbReference type="Proteomes" id="UP000254866">
    <property type="component" value="Unassembled WGS sequence"/>
</dbReference>
<dbReference type="PANTHER" id="PTHR35179:SF1">
    <property type="entry name" value="INTEGRAL MEMBRANE PROTEIN"/>
    <property type="match status" value="1"/>
</dbReference>
<protein>
    <recommendedName>
        <fullName evidence="5">Integral membrane protein</fullName>
    </recommendedName>
</protein>
<dbReference type="AlphaFoldDB" id="A0A370TF18"/>
<evidence type="ECO:0000313" key="3">
    <source>
        <dbReference type="EMBL" id="RDL33250.1"/>
    </source>
</evidence>
<accession>A0A370TF18</accession>
<evidence type="ECO:0008006" key="5">
    <source>
        <dbReference type="Google" id="ProtNLM"/>
    </source>
</evidence>
<evidence type="ECO:0000313" key="4">
    <source>
        <dbReference type="Proteomes" id="UP000254866"/>
    </source>
</evidence>
<keyword evidence="4" id="KW-1185">Reference proteome</keyword>
<comment type="caution">
    <text evidence="3">The sequence shown here is derived from an EMBL/GenBank/DDBJ whole genome shotgun (WGS) entry which is preliminary data.</text>
</comment>
<evidence type="ECO:0000256" key="2">
    <source>
        <dbReference type="SAM" id="Phobius"/>
    </source>
</evidence>
<feature type="transmembrane region" description="Helical" evidence="2">
    <location>
        <begin position="170"/>
        <end position="188"/>
    </location>
</feature>
<feature type="transmembrane region" description="Helical" evidence="2">
    <location>
        <begin position="12"/>
        <end position="29"/>
    </location>
</feature>
<feature type="region of interest" description="Disordered" evidence="1">
    <location>
        <begin position="349"/>
        <end position="393"/>
    </location>
</feature>
<feature type="transmembrane region" description="Helical" evidence="2">
    <location>
        <begin position="41"/>
        <end position="64"/>
    </location>
</feature>
<dbReference type="EMBL" id="NPIC01000009">
    <property type="protein sequence ID" value="RDL33250.1"/>
    <property type="molecule type" value="Genomic_DNA"/>
</dbReference>
<feature type="transmembrane region" description="Helical" evidence="2">
    <location>
        <begin position="138"/>
        <end position="158"/>
    </location>
</feature>
<feature type="transmembrane region" description="Helical" evidence="2">
    <location>
        <begin position="111"/>
        <end position="132"/>
    </location>
</feature>
<keyword evidence="2" id="KW-1133">Transmembrane helix</keyword>
<organism evidence="3 4">
    <name type="scientific">Venustampulla echinocandica</name>
    <dbReference type="NCBI Taxonomy" id="2656787"/>
    <lineage>
        <taxon>Eukaryota</taxon>
        <taxon>Fungi</taxon>
        <taxon>Dikarya</taxon>
        <taxon>Ascomycota</taxon>
        <taxon>Pezizomycotina</taxon>
        <taxon>Leotiomycetes</taxon>
        <taxon>Helotiales</taxon>
        <taxon>Pleuroascaceae</taxon>
        <taxon>Venustampulla</taxon>
    </lineage>
</organism>
<keyword evidence="2" id="KW-0812">Transmembrane</keyword>
<evidence type="ECO:0000256" key="1">
    <source>
        <dbReference type="SAM" id="MobiDB-lite"/>
    </source>
</evidence>
<gene>
    <name evidence="3" type="ORF">BP5553_08689</name>
</gene>
<dbReference type="GeneID" id="43601538"/>
<proteinExistence type="predicted"/>
<feature type="transmembrane region" description="Helical" evidence="2">
    <location>
        <begin position="208"/>
        <end position="227"/>
    </location>
</feature>